<dbReference type="InterPro" id="IPR046372">
    <property type="entry name" value="PARG_cat_C"/>
</dbReference>
<evidence type="ECO:0000256" key="5">
    <source>
        <dbReference type="PIRSR" id="PIRSR607724-2"/>
    </source>
</evidence>
<feature type="active site" evidence="4">
    <location>
        <position position="316"/>
    </location>
</feature>
<keyword evidence="3" id="KW-0378">Hydrolase</keyword>
<feature type="domain" description="PARG catalytic Macro" evidence="7">
    <location>
        <begin position="266"/>
        <end position="464"/>
    </location>
</feature>
<evidence type="ECO:0000256" key="3">
    <source>
        <dbReference type="ARBA" id="ARBA00022801"/>
    </source>
</evidence>
<dbReference type="GO" id="GO:0006282">
    <property type="term" value="P:regulation of DNA repair"/>
    <property type="evidence" value="ECO:0007669"/>
    <property type="project" value="InterPro"/>
</dbReference>
<feature type="binding site" evidence="5">
    <location>
        <position position="355"/>
    </location>
    <ligand>
        <name>substrate</name>
    </ligand>
</feature>
<feature type="region of interest" description="Disordered" evidence="6">
    <location>
        <begin position="715"/>
        <end position="761"/>
    </location>
</feature>
<accession>A0A0K8SQD8</accession>
<feature type="compositionally biased region" description="Polar residues" evidence="6">
    <location>
        <begin position="731"/>
        <end position="745"/>
    </location>
</feature>
<dbReference type="EC" id="3.2.1.143" evidence="2"/>
<evidence type="ECO:0000256" key="1">
    <source>
        <dbReference type="ARBA" id="ARBA00009545"/>
    </source>
</evidence>
<evidence type="ECO:0000256" key="2">
    <source>
        <dbReference type="ARBA" id="ARBA00012255"/>
    </source>
</evidence>
<dbReference type="Pfam" id="PF20811">
    <property type="entry name" value="PARG_cat_N"/>
    <property type="match status" value="1"/>
</dbReference>
<dbReference type="GO" id="GO:0009225">
    <property type="term" value="P:nucleotide-sugar metabolic process"/>
    <property type="evidence" value="ECO:0007669"/>
    <property type="project" value="TreeGrafter"/>
</dbReference>
<proteinExistence type="inferred from homology"/>
<dbReference type="InterPro" id="IPR048362">
    <property type="entry name" value="PARG_helical"/>
</dbReference>
<evidence type="ECO:0000259" key="8">
    <source>
        <dbReference type="Pfam" id="PF20811"/>
    </source>
</evidence>
<feature type="binding site" evidence="5">
    <location>
        <position position="300"/>
    </location>
    <ligand>
        <name>substrate</name>
    </ligand>
</feature>
<dbReference type="GO" id="GO:0005975">
    <property type="term" value="P:carbohydrate metabolic process"/>
    <property type="evidence" value="ECO:0007669"/>
    <property type="project" value="InterPro"/>
</dbReference>
<sequence length="761" mass="84962">MCDLNSSVDMFDDSPPAEPDWCGSRLEDLKPRNVCTYPVVRTMPNHTVLFKLPIPPEGHLEPHPSRPSDKWDADHVRMPHSPESLFPVAQNELKSRWGIIVKTLSKGVTSSEDLERAILSYNSQTPGNLTFDALHEFFNETLREEEAAYFFRSLMPNIIKLALEIEDKFRGGLPILKKGSNRSISMSQVQAGVLLANAFLCTFPRRNTTSQLLPSINFNKLFQCGSLSSVQQKLKCFTNYFRRILKKRPTGVVTYTRRHVRHRELPRWSECENKLSRLYISSSGTIEDDGGGMMEIDFANKLVGGGVLGRGSVQEEIRFLICPELVVARLFCESLEDTEALIVTGCERFNSYEGYGQSFTWSGNYDDSCRLRDSYRRLNTIVVAIDAIYNIQSSDQYTSEMISREISKAYAGFSFGQEGAIATGNWGCGAFKGDPFLKFVLQLMAASVCNKSVAYFTFGDKELRDALFEMHTFLTRKNVNVGTLWKVVESYASSEIEEKCGTSLYDYIYCTLSSYNGASGQGNYDAEESCGTGKNKRKYEYIEMDTTECGQETKKPNDCASPVVSQEANHSEVELADKQQSAGPIAKDIFYSKTKLSSHKAVAKNKEPPVTEALKAQVSPPGVDNLTIAPKDIIIKKNGTVNGLVTKKLSLKTNKPSVSSATSDDSIDGIFTENSKSSRRTSCKSEPMDAETCSLRTEEGRRKCLESDQERWGAYQSAMTKFGNETKIDDTSPNTSNSSIKSRSGPTKRKISDYFPKSSPR</sequence>
<feature type="domain" description="PARG helical" evidence="8">
    <location>
        <begin position="143"/>
        <end position="257"/>
    </location>
</feature>
<dbReference type="GO" id="GO:0005737">
    <property type="term" value="C:cytoplasm"/>
    <property type="evidence" value="ECO:0007669"/>
    <property type="project" value="TreeGrafter"/>
</dbReference>
<evidence type="ECO:0000313" key="9">
    <source>
        <dbReference type="EMBL" id="JAG55572.1"/>
    </source>
</evidence>
<evidence type="ECO:0000256" key="4">
    <source>
        <dbReference type="PIRSR" id="PIRSR607724-1"/>
    </source>
</evidence>
<name>A0A0K8SQD8_LYGHE</name>
<feature type="compositionally biased region" description="Polar residues" evidence="6">
    <location>
        <begin position="653"/>
        <end position="664"/>
    </location>
</feature>
<dbReference type="Pfam" id="PF05028">
    <property type="entry name" value="PARG_cat_C"/>
    <property type="match status" value="1"/>
</dbReference>
<dbReference type="InterPro" id="IPR007724">
    <property type="entry name" value="Poly_GlycHdrlase"/>
</dbReference>
<dbReference type="GO" id="GO:0004649">
    <property type="term" value="F:poly(ADP-ribose) glycohydrolase activity"/>
    <property type="evidence" value="ECO:0007669"/>
    <property type="project" value="UniProtKB-EC"/>
</dbReference>
<reference evidence="9" key="1">
    <citation type="submission" date="2014-09" db="EMBL/GenBank/DDBJ databases">
        <authorList>
            <person name="Magalhaes I.L.F."/>
            <person name="Oliveira U."/>
            <person name="Santos F.R."/>
            <person name="Vidigal T.H.D.A."/>
            <person name="Brescovit A.D."/>
            <person name="Santos A.J."/>
        </authorList>
    </citation>
    <scope>NUCLEOTIDE SEQUENCE</scope>
</reference>
<dbReference type="GO" id="GO:1990966">
    <property type="term" value="P:ATP generation from poly-ADP-D-ribose"/>
    <property type="evidence" value="ECO:0007669"/>
    <property type="project" value="TreeGrafter"/>
</dbReference>
<dbReference type="GO" id="GO:0005634">
    <property type="term" value="C:nucleus"/>
    <property type="evidence" value="ECO:0007669"/>
    <property type="project" value="TreeGrafter"/>
</dbReference>
<dbReference type="PANTHER" id="PTHR12837:SF15">
    <property type="entry name" value="POLY(ADP-RIBOSE) GLYCOHYDROLASE"/>
    <property type="match status" value="1"/>
</dbReference>
<evidence type="ECO:0000259" key="7">
    <source>
        <dbReference type="Pfam" id="PF05028"/>
    </source>
</evidence>
<feature type="region of interest" description="Disordered" evidence="6">
    <location>
        <begin position="653"/>
        <end position="689"/>
    </location>
</feature>
<organism evidence="9">
    <name type="scientific">Lygus hesperus</name>
    <name type="common">Western plant bug</name>
    <dbReference type="NCBI Taxonomy" id="30085"/>
    <lineage>
        <taxon>Eukaryota</taxon>
        <taxon>Metazoa</taxon>
        <taxon>Ecdysozoa</taxon>
        <taxon>Arthropoda</taxon>
        <taxon>Hexapoda</taxon>
        <taxon>Insecta</taxon>
        <taxon>Pterygota</taxon>
        <taxon>Neoptera</taxon>
        <taxon>Paraneoptera</taxon>
        <taxon>Hemiptera</taxon>
        <taxon>Heteroptera</taxon>
        <taxon>Panheteroptera</taxon>
        <taxon>Cimicomorpha</taxon>
        <taxon>Miridae</taxon>
        <taxon>Mirini</taxon>
        <taxon>Lygus</taxon>
    </lineage>
</organism>
<evidence type="ECO:0000256" key="6">
    <source>
        <dbReference type="SAM" id="MobiDB-lite"/>
    </source>
</evidence>
<feature type="active site" evidence="4">
    <location>
        <position position="315"/>
    </location>
</feature>
<comment type="similarity">
    <text evidence="1">Belongs to the poly(ADP-ribose) glycohydrolase family.</text>
</comment>
<dbReference type="EMBL" id="GBRD01010252">
    <property type="protein sequence ID" value="JAG55572.1"/>
    <property type="molecule type" value="Transcribed_RNA"/>
</dbReference>
<feature type="active site" evidence="4">
    <location>
        <position position="297"/>
    </location>
</feature>
<dbReference type="PANTHER" id="PTHR12837">
    <property type="entry name" value="POLY ADP-RIBOSE GLYCOHYDROLASE"/>
    <property type="match status" value="1"/>
</dbReference>
<feature type="binding site" evidence="5">
    <location>
        <position position="314"/>
    </location>
    <ligand>
        <name>substrate</name>
    </ligand>
</feature>
<protein>
    <recommendedName>
        <fullName evidence="2">poly(ADP-ribose) glycohydrolase</fullName>
        <ecNumber evidence="2">3.2.1.143</ecNumber>
    </recommendedName>
</protein>
<dbReference type="AlphaFoldDB" id="A0A0K8SQD8"/>